<keyword evidence="3" id="KW-1185">Reference proteome</keyword>
<dbReference type="InterPro" id="IPR032710">
    <property type="entry name" value="NTF2-like_dom_sf"/>
</dbReference>
<sequence>MSSNPSHHHDHSHNHHGCSAADVLAIRNTLSRYCEALDTKVFDLLDKVFTKDVVADYPFNADLKGVDAVREAIINRSVTPLQLAHINSPLPKNLPLI</sequence>
<gene>
    <name evidence="2" type="ORF">M011DRAFT_470776</name>
</gene>
<organism evidence="2 3">
    <name type="scientific">Sporormia fimetaria CBS 119925</name>
    <dbReference type="NCBI Taxonomy" id="1340428"/>
    <lineage>
        <taxon>Eukaryota</taxon>
        <taxon>Fungi</taxon>
        <taxon>Dikarya</taxon>
        <taxon>Ascomycota</taxon>
        <taxon>Pezizomycotina</taxon>
        <taxon>Dothideomycetes</taxon>
        <taxon>Pleosporomycetidae</taxon>
        <taxon>Pleosporales</taxon>
        <taxon>Sporormiaceae</taxon>
        <taxon>Sporormia</taxon>
    </lineage>
</organism>
<proteinExistence type="predicted"/>
<evidence type="ECO:0000259" key="1">
    <source>
        <dbReference type="Pfam" id="PF13577"/>
    </source>
</evidence>
<dbReference type="Proteomes" id="UP000799440">
    <property type="component" value="Unassembled WGS sequence"/>
</dbReference>
<name>A0A6A6V4K0_9PLEO</name>
<reference evidence="2" key="1">
    <citation type="journal article" date="2020" name="Stud. Mycol.">
        <title>101 Dothideomycetes genomes: a test case for predicting lifestyles and emergence of pathogens.</title>
        <authorList>
            <person name="Haridas S."/>
            <person name="Albert R."/>
            <person name="Binder M."/>
            <person name="Bloem J."/>
            <person name="Labutti K."/>
            <person name="Salamov A."/>
            <person name="Andreopoulos B."/>
            <person name="Baker S."/>
            <person name="Barry K."/>
            <person name="Bills G."/>
            <person name="Bluhm B."/>
            <person name="Cannon C."/>
            <person name="Castanera R."/>
            <person name="Culley D."/>
            <person name="Daum C."/>
            <person name="Ezra D."/>
            <person name="Gonzalez J."/>
            <person name="Henrissat B."/>
            <person name="Kuo A."/>
            <person name="Liang C."/>
            <person name="Lipzen A."/>
            <person name="Lutzoni F."/>
            <person name="Magnuson J."/>
            <person name="Mondo S."/>
            <person name="Nolan M."/>
            <person name="Ohm R."/>
            <person name="Pangilinan J."/>
            <person name="Park H.-J."/>
            <person name="Ramirez L."/>
            <person name="Alfaro M."/>
            <person name="Sun H."/>
            <person name="Tritt A."/>
            <person name="Yoshinaga Y."/>
            <person name="Zwiers L.-H."/>
            <person name="Turgeon B."/>
            <person name="Goodwin S."/>
            <person name="Spatafora J."/>
            <person name="Crous P."/>
            <person name="Grigoriev I."/>
        </authorList>
    </citation>
    <scope>NUCLEOTIDE SEQUENCE</scope>
    <source>
        <strain evidence="2">CBS 119925</strain>
    </source>
</reference>
<dbReference type="Gene3D" id="3.10.450.50">
    <property type="match status" value="1"/>
</dbReference>
<protein>
    <recommendedName>
        <fullName evidence="1">SnoaL-like domain-containing protein</fullName>
    </recommendedName>
</protein>
<dbReference type="EMBL" id="MU006591">
    <property type="protein sequence ID" value="KAF2744117.1"/>
    <property type="molecule type" value="Genomic_DNA"/>
</dbReference>
<dbReference type="OrthoDB" id="2148716at2759"/>
<dbReference type="InterPro" id="IPR037401">
    <property type="entry name" value="SnoaL-like"/>
</dbReference>
<accession>A0A6A6V4K0</accession>
<dbReference type="Pfam" id="PF13577">
    <property type="entry name" value="SnoaL_4"/>
    <property type="match status" value="1"/>
</dbReference>
<dbReference type="SUPFAM" id="SSF54427">
    <property type="entry name" value="NTF2-like"/>
    <property type="match status" value="1"/>
</dbReference>
<dbReference type="AlphaFoldDB" id="A0A6A6V4K0"/>
<evidence type="ECO:0000313" key="2">
    <source>
        <dbReference type="EMBL" id="KAF2744117.1"/>
    </source>
</evidence>
<evidence type="ECO:0000313" key="3">
    <source>
        <dbReference type="Proteomes" id="UP000799440"/>
    </source>
</evidence>
<feature type="domain" description="SnoaL-like" evidence="1">
    <location>
        <begin position="20"/>
        <end position="86"/>
    </location>
</feature>